<dbReference type="SUPFAM" id="SSF50156">
    <property type="entry name" value="PDZ domain-like"/>
    <property type="match status" value="1"/>
</dbReference>
<dbReference type="PANTHER" id="PTHR46900:SF2">
    <property type="entry name" value="TYROSINE-PROTEIN PHOSPHATASE NON-RECEPTOR TYPE 13"/>
    <property type="match status" value="1"/>
</dbReference>
<dbReference type="InterPro" id="IPR018980">
    <property type="entry name" value="FERM_PH-like_C"/>
</dbReference>
<organism evidence="6">
    <name type="scientific">Clastoptera arizonana</name>
    <name type="common">Arizona spittle bug</name>
    <dbReference type="NCBI Taxonomy" id="38151"/>
    <lineage>
        <taxon>Eukaryota</taxon>
        <taxon>Metazoa</taxon>
        <taxon>Ecdysozoa</taxon>
        <taxon>Arthropoda</taxon>
        <taxon>Hexapoda</taxon>
        <taxon>Insecta</taxon>
        <taxon>Pterygota</taxon>
        <taxon>Neoptera</taxon>
        <taxon>Paraneoptera</taxon>
        <taxon>Hemiptera</taxon>
        <taxon>Auchenorrhyncha</taxon>
        <taxon>Cercopoidea</taxon>
        <taxon>Clastopteridae</taxon>
        <taxon>Clastoptera</taxon>
    </lineage>
</organism>
<sequence>MEVSQDSPEICRTSVSLQDVLKHRRRGLSEAEAWSVLCQSAQTLQDIFLTGGSKICHSVPVVTPSGLNVTAKGRILFLPLPSNQVCLQQKTYTAPEFHPQQESFSESQLEKMWIYSVGVTIKNSTSLHSQSHSLQSILKAMTHTQPENRASLMDLLDVISEYCKSRGQTKPFSHVVMDLYNQVTSIPNTSNAGTWPRTINVNQEADSSPKVLTLPSPGKHPLSTATCPNRKELKQHPVQRAPSRLYRVDSVHSTQDKYHCPTTCIGPEFVVRAANPPRIMHLGDVKPVLRRKLVVILLNGQKLDISCDPSSTTATQIFEVVVDSEGITENFTLGLAMLVSGDFVFLPPDIRLCKVAPSAWSGVSRKQPYYSFTLYLRFKFYLPSLRGSRSWNWKHLLYLQLRRCLLERQLRCETKEVMSLAGLALQAEFGDYNYDEHGCGDYFLLEHYLPEGMWREGECVTVKELQRLHRERRGLDPGRAEELFIANVQRLPEYGTHYYSAISVTKDHMQNEVWLGVSGDGISVSFKNMCSNYAGRLPSESFHWRDIKKLCYNKQYFELTTQPNSVKFKFKMDTNKSFCVFRFASQHHKFFLKLRTEMSSIQNLAQEFGVPVKRNEKDTMKTVYYVGGTRYAEGKTVETKPSLLRRSASFFSPERVIFRGRNSNQCAVNNKQSPNTSGSTKELKTSTPEDNESGFKEKLVSSSQCNSEETPTSLNTFRKLEFSGNNKTVSCGRRGLGVRMGTRTFLGSSNVDLDSSLQSNFEMEGASSLPPNPMQDSTSSVSEYSPAHSPLPEAYVLNSSIKTEDERFHVDFRETISESLAEKFKNIPFVDERILTTVRLCRDENGSIGIQIIEGCDGGVYIQSVTIGGSADKSGLIHRGDQIQAVNGKNILSVPYNEALRTLQETGSTVELVLSQVYRGQEPTTPTHSIDYTPGESSGMDLHAAIVQKPIEESYFRVIRYETATEAEGKMIDTALPKTETNKSNVFLPHKIGSFL</sequence>
<dbReference type="CDD" id="cd17101">
    <property type="entry name" value="FERM_F1_PTPN13_like"/>
    <property type="match status" value="1"/>
</dbReference>
<feature type="region of interest" description="Disordered" evidence="2">
    <location>
        <begin position="666"/>
        <end position="712"/>
    </location>
</feature>
<dbReference type="CDD" id="cd00136">
    <property type="entry name" value="PDZ_canonical"/>
    <property type="match status" value="1"/>
</dbReference>
<dbReference type="InterPro" id="IPR019748">
    <property type="entry name" value="FERM_central"/>
</dbReference>
<dbReference type="SMART" id="SM00750">
    <property type="entry name" value="KIND"/>
    <property type="match status" value="1"/>
</dbReference>
<evidence type="ECO:0000256" key="2">
    <source>
        <dbReference type="SAM" id="MobiDB-lite"/>
    </source>
</evidence>
<evidence type="ECO:0008006" key="7">
    <source>
        <dbReference type="Google" id="ProtNLM"/>
    </source>
</evidence>
<dbReference type="SMART" id="SM00228">
    <property type="entry name" value="PDZ"/>
    <property type="match status" value="1"/>
</dbReference>
<dbReference type="PANTHER" id="PTHR46900">
    <property type="entry name" value="TYROSINE-PROTEIN PHOSPHATASE NON-RECEPTOR TYPE 13"/>
    <property type="match status" value="1"/>
</dbReference>
<dbReference type="AlphaFoldDB" id="A0A1B6CMR0"/>
<gene>
    <name evidence="6" type="ORF">g.23168</name>
</gene>
<dbReference type="Pfam" id="PF00373">
    <property type="entry name" value="FERM_M"/>
    <property type="match status" value="1"/>
</dbReference>
<dbReference type="InterPro" id="IPR011993">
    <property type="entry name" value="PH-like_dom_sf"/>
</dbReference>
<dbReference type="InterPro" id="IPR019749">
    <property type="entry name" value="Band_41_domain"/>
</dbReference>
<keyword evidence="1" id="KW-0677">Repeat</keyword>
<protein>
    <recommendedName>
        <fullName evidence="7">FERM domain-containing protein</fullName>
    </recommendedName>
</protein>
<dbReference type="InterPro" id="IPR001478">
    <property type="entry name" value="PDZ"/>
</dbReference>
<dbReference type="InterPro" id="IPR014352">
    <property type="entry name" value="FERM/acyl-CoA-bd_prot_sf"/>
</dbReference>
<accession>A0A1B6CMR0</accession>
<dbReference type="InterPro" id="IPR000299">
    <property type="entry name" value="FERM_domain"/>
</dbReference>
<dbReference type="Gene3D" id="2.30.29.30">
    <property type="entry name" value="Pleckstrin-homology domain (PH domain)/Phosphotyrosine-binding domain (PTB)"/>
    <property type="match status" value="1"/>
</dbReference>
<feature type="compositionally biased region" description="Polar residues" evidence="2">
    <location>
        <begin position="700"/>
        <end position="712"/>
    </location>
</feature>
<dbReference type="GO" id="GO:0030182">
    <property type="term" value="P:neuron differentiation"/>
    <property type="evidence" value="ECO:0007669"/>
    <property type="project" value="UniProtKB-ARBA"/>
</dbReference>
<dbReference type="Gene3D" id="1.20.80.10">
    <property type="match status" value="1"/>
</dbReference>
<dbReference type="PRINTS" id="PR00935">
    <property type="entry name" value="BAND41"/>
</dbReference>
<feature type="domain" description="FERM" evidence="3">
    <location>
        <begin position="291"/>
        <end position="595"/>
    </location>
</feature>
<feature type="domain" description="PDZ" evidence="4">
    <location>
        <begin position="837"/>
        <end position="918"/>
    </location>
</feature>
<dbReference type="Pfam" id="PF09380">
    <property type="entry name" value="FERM_C"/>
    <property type="match status" value="1"/>
</dbReference>
<dbReference type="PROSITE" id="PS50057">
    <property type="entry name" value="FERM_3"/>
    <property type="match status" value="1"/>
</dbReference>
<feature type="domain" description="KIND" evidence="5">
    <location>
        <begin position="15"/>
        <end position="121"/>
    </location>
</feature>
<name>A0A1B6CMR0_9HEMI</name>
<dbReference type="EMBL" id="GEDC01022541">
    <property type="protein sequence ID" value="JAS14757.1"/>
    <property type="molecule type" value="Transcribed_RNA"/>
</dbReference>
<dbReference type="CDD" id="cd14473">
    <property type="entry name" value="FERM_B-lobe"/>
    <property type="match status" value="1"/>
</dbReference>
<dbReference type="SUPFAM" id="SSF50729">
    <property type="entry name" value="PH domain-like"/>
    <property type="match status" value="1"/>
</dbReference>
<dbReference type="InterPro" id="IPR036034">
    <property type="entry name" value="PDZ_sf"/>
</dbReference>
<feature type="region of interest" description="Disordered" evidence="2">
    <location>
        <begin position="762"/>
        <end position="785"/>
    </location>
</feature>
<dbReference type="InterPro" id="IPR052074">
    <property type="entry name" value="NonRcpt_TyrProt_Phosphatase"/>
</dbReference>
<dbReference type="Pfam" id="PF00595">
    <property type="entry name" value="PDZ"/>
    <property type="match status" value="1"/>
</dbReference>
<dbReference type="InterPro" id="IPR029071">
    <property type="entry name" value="Ubiquitin-like_domsf"/>
</dbReference>
<dbReference type="InterPro" id="IPR035963">
    <property type="entry name" value="FERM_2"/>
</dbReference>
<proteinExistence type="predicted"/>
<evidence type="ECO:0000313" key="6">
    <source>
        <dbReference type="EMBL" id="JAS14757.1"/>
    </source>
</evidence>
<feature type="compositionally biased region" description="Polar residues" evidence="2">
    <location>
        <begin position="774"/>
        <end position="783"/>
    </location>
</feature>
<evidence type="ECO:0000259" key="3">
    <source>
        <dbReference type="PROSITE" id="PS50057"/>
    </source>
</evidence>
<dbReference type="PROSITE" id="PS51377">
    <property type="entry name" value="KIND"/>
    <property type="match status" value="1"/>
</dbReference>
<dbReference type="SUPFAM" id="SSF47031">
    <property type="entry name" value="Second domain of FERM"/>
    <property type="match status" value="1"/>
</dbReference>
<dbReference type="PROSITE" id="PS50106">
    <property type="entry name" value="PDZ"/>
    <property type="match status" value="1"/>
</dbReference>
<evidence type="ECO:0000259" key="4">
    <source>
        <dbReference type="PROSITE" id="PS50106"/>
    </source>
</evidence>
<dbReference type="GO" id="GO:0071944">
    <property type="term" value="C:cell periphery"/>
    <property type="evidence" value="ECO:0007669"/>
    <property type="project" value="UniProtKB-ARBA"/>
</dbReference>
<evidence type="ECO:0000259" key="5">
    <source>
        <dbReference type="PROSITE" id="PS51377"/>
    </source>
</evidence>
<dbReference type="Gene3D" id="1.10.510.10">
    <property type="entry name" value="Transferase(Phosphotransferase) domain 1"/>
    <property type="match status" value="1"/>
</dbReference>
<dbReference type="GO" id="GO:0009887">
    <property type="term" value="P:animal organ morphogenesis"/>
    <property type="evidence" value="ECO:0007669"/>
    <property type="project" value="UniProtKB-ARBA"/>
</dbReference>
<dbReference type="SUPFAM" id="SSF54236">
    <property type="entry name" value="Ubiquitin-like"/>
    <property type="match status" value="1"/>
</dbReference>
<dbReference type="Gene3D" id="2.30.42.10">
    <property type="match status" value="1"/>
</dbReference>
<dbReference type="SMART" id="SM01196">
    <property type="entry name" value="FERM_C"/>
    <property type="match status" value="1"/>
</dbReference>
<reference evidence="6" key="1">
    <citation type="submission" date="2015-12" db="EMBL/GenBank/DDBJ databases">
        <title>De novo transcriptome assembly of four potential Pierce s Disease insect vectors from Arizona vineyards.</title>
        <authorList>
            <person name="Tassone E.E."/>
        </authorList>
    </citation>
    <scope>NUCLEOTIDE SEQUENCE</scope>
</reference>
<evidence type="ECO:0000256" key="1">
    <source>
        <dbReference type="ARBA" id="ARBA00022737"/>
    </source>
</evidence>
<dbReference type="InterPro" id="IPR011019">
    <property type="entry name" value="KIND_dom"/>
</dbReference>
<feature type="compositionally biased region" description="Polar residues" evidence="2">
    <location>
        <begin position="666"/>
        <end position="688"/>
    </location>
</feature>
<dbReference type="SMART" id="SM00295">
    <property type="entry name" value="B41"/>
    <property type="match status" value="1"/>
</dbReference>